<dbReference type="FunFam" id="3.40.80.10:FF:000006">
    <property type="entry name" value="N-acetylmuramoyl-L-alanine amidase"/>
    <property type="match status" value="1"/>
</dbReference>
<dbReference type="GO" id="GO:0008745">
    <property type="term" value="F:N-acetylmuramoyl-L-alanine amidase activity"/>
    <property type="evidence" value="ECO:0007669"/>
    <property type="project" value="UniProtKB-EC"/>
</dbReference>
<dbReference type="InterPro" id="IPR002502">
    <property type="entry name" value="Amidase_domain"/>
</dbReference>
<evidence type="ECO:0000256" key="2">
    <source>
        <dbReference type="ARBA" id="ARBA00011901"/>
    </source>
</evidence>
<proteinExistence type="predicted"/>
<dbReference type="EC" id="3.5.1.28" evidence="2"/>
<evidence type="ECO:0000256" key="3">
    <source>
        <dbReference type="ARBA" id="ARBA00022801"/>
    </source>
</evidence>
<evidence type="ECO:0000313" key="7">
    <source>
        <dbReference type="EMBL" id="BCU81078.1"/>
    </source>
</evidence>
<dbReference type="CDD" id="cd14488">
    <property type="entry name" value="CBM6-CBM35-CBM36_like_2"/>
    <property type="match status" value="1"/>
</dbReference>
<dbReference type="SUPFAM" id="SSF55846">
    <property type="entry name" value="N-acetylmuramoyl-L-alanine amidase-like"/>
    <property type="match status" value="1"/>
</dbReference>
<comment type="catalytic activity">
    <reaction evidence="1">
        <text>Hydrolyzes the link between N-acetylmuramoyl residues and L-amino acid residues in certain cell-wall glycopeptides.</text>
        <dbReference type="EC" id="3.5.1.28"/>
    </reaction>
</comment>
<feature type="signal peptide" evidence="5">
    <location>
        <begin position="1"/>
        <end position="26"/>
    </location>
</feature>
<dbReference type="SUPFAM" id="SSF53955">
    <property type="entry name" value="Lysozyme-like"/>
    <property type="match status" value="1"/>
</dbReference>
<sequence>MRLGRTLCWLALTLGWVLALSPTMQAASPSTEHERASSKPLMRSTVSTPVLSEKTLRVGRLSRYFQQAAKEFGLPVQVLKAVGYAESRWMDHGGKPSQLNGYGIMHLADNPNNHTLKEAARLLGVSVKTLKTDVKQNIRGSAAVMAQEARRQHAGRLPSKLGDWYTTVAAYGGTGSDLTAKWYADEVFRIIQRGAYRSAGGEDIWLPPTAVTLNRGLYERVKEVLPFATPDYPGALWVPANSGNYTTANREADGNAINYVIIHTTEGSYAGTISWFQNPSAKVSAHYVIRSSDGAITQMVQNKDIAWHAGNWDYNVHSIGIEHEGYVNDPSWYTDTMYRSSANLTRWICDTYGIPKDRAHIIGHYEVPGATHTDPGPGWDWTYYMSLVTQAPTIIVDNATSGRFSASANWQVSSWNTQKYGSDYRFATPQPISDAVWYKLNIATAGIYDVYAWWPANSGYNSATPFVIKTTTGNMTVYTDQRINGGKWVLLGTYSLGAGDDWIIGVSRWTSGSGYVVADAIKVVKR</sequence>
<accession>A0A8D5ZN80</accession>
<protein>
    <recommendedName>
        <fullName evidence="2">N-acetylmuramoyl-L-alanine amidase</fullName>
        <ecNumber evidence="2">3.5.1.28</ecNumber>
    </recommendedName>
</protein>
<dbReference type="KEGG" id="pabs:JIR001_08610"/>
<dbReference type="InterPro" id="IPR008258">
    <property type="entry name" value="Transglycosylase_SLT_dom_1"/>
</dbReference>
<dbReference type="SMART" id="SM00644">
    <property type="entry name" value="Ami_2"/>
    <property type="match status" value="1"/>
</dbReference>
<dbReference type="Proteomes" id="UP000677436">
    <property type="component" value="Chromosome"/>
</dbReference>
<keyword evidence="3" id="KW-0378">Hydrolase</keyword>
<organism evidence="7 8">
    <name type="scientific">Polycladomyces abyssicola</name>
    <dbReference type="NCBI Taxonomy" id="1125966"/>
    <lineage>
        <taxon>Bacteria</taxon>
        <taxon>Bacillati</taxon>
        <taxon>Bacillota</taxon>
        <taxon>Bacilli</taxon>
        <taxon>Bacillales</taxon>
        <taxon>Thermoactinomycetaceae</taxon>
        <taxon>Polycladomyces</taxon>
    </lineage>
</organism>
<dbReference type="PANTHER" id="PTHR30417">
    <property type="entry name" value="N-ACETYLMURAMOYL-L-ALANINE AMIDASE AMID"/>
    <property type="match status" value="1"/>
</dbReference>
<evidence type="ECO:0000256" key="5">
    <source>
        <dbReference type="SAM" id="SignalP"/>
    </source>
</evidence>
<keyword evidence="5" id="KW-0732">Signal</keyword>
<dbReference type="GO" id="GO:0009254">
    <property type="term" value="P:peptidoglycan turnover"/>
    <property type="evidence" value="ECO:0007669"/>
    <property type="project" value="TreeGrafter"/>
</dbReference>
<dbReference type="Pfam" id="PF25275">
    <property type="entry name" value="Golvesin_C"/>
    <property type="match status" value="1"/>
</dbReference>
<dbReference type="Pfam" id="PF01510">
    <property type="entry name" value="Amidase_2"/>
    <property type="match status" value="1"/>
</dbReference>
<evidence type="ECO:0000259" key="6">
    <source>
        <dbReference type="SMART" id="SM00644"/>
    </source>
</evidence>
<keyword evidence="8" id="KW-1185">Reference proteome</keyword>
<dbReference type="Pfam" id="PF01464">
    <property type="entry name" value="SLT"/>
    <property type="match status" value="1"/>
</dbReference>
<feature type="domain" description="N-acetylmuramoyl-L-alanine amidase" evidence="6">
    <location>
        <begin position="245"/>
        <end position="376"/>
    </location>
</feature>
<reference evidence="7" key="1">
    <citation type="journal article" date="2013" name="Int. J. Syst. Evol. Microbiol.">
        <title>Polycladomyces abyssicola gen. nov., sp. nov., a thermophilic filamentous bacterium isolated from hemipelagic sediment.</title>
        <authorList>
            <person name="Tsubouchi T."/>
            <person name="Shimane Y."/>
            <person name="Mori K."/>
            <person name="Usui K."/>
            <person name="Hiraki T."/>
            <person name="Tame A."/>
            <person name="Uematsu K."/>
            <person name="Maruyama T."/>
            <person name="Hatada Y."/>
        </authorList>
    </citation>
    <scope>NUCLEOTIDE SEQUENCE</scope>
    <source>
        <strain evidence="7">JIR-001</strain>
    </source>
</reference>
<gene>
    <name evidence="7" type="ORF">JIR001_08610</name>
</gene>
<dbReference type="PANTHER" id="PTHR30417:SF1">
    <property type="entry name" value="N-ACETYLMURAMOYL-L-ALANINE AMIDASE AMID"/>
    <property type="match status" value="1"/>
</dbReference>
<dbReference type="EMBL" id="AP024601">
    <property type="protein sequence ID" value="BCU81078.1"/>
    <property type="molecule type" value="Genomic_DNA"/>
</dbReference>
<dbReference type="CDD" id="cd06583">
    <property type="entry name" value="PGRP"/>
    <property type="match status" value="1"/>
</dbReference>
<dbReference type="Gene3D" id="3.40.80.10">
    <property type="entry name" value="Peptidoglycan recognition protein-like"/>
    <property type="match status" value="1"/>
</dbReference>
<name>A0A8D5ZN80_9BACL</name>
<evidence type="ECO:0000313" key="8">
    <source>
        <dbReference type="Proteomes" id="UP000677436"/>
    </source>
</evidence>
<dbReference type="InterPro" id="IPR033803">
    <property type="entry name" value="CBD-like_Golvesin-Xly"/>
</dbReference>
<evidence type="ECO:0000256" key="1">
    <source>
        <dbReference type="ARBA" id="ARBA00001561"/>
    </source>
</evidence>
<dbReference type="GO" id="GO:0071555">
    <property type="term" value="P:cell wall organization"/>
    <property type="evidence" value="ECO:0007669"/>
    <property type="project" value="UniProtKB-KW"/>
</dbReference>
<dbReference type="RefSeq" id="WP_212774361.1">
    <property type="nucleotide sequence ID" value="NZ_AP024601.1"/>
</dbReference>
<dbReference type="GO" id="GO:0009253">
    <property type="term" value="P:peptidoglycan catabolic process"/>
    <property type="evidence" value="ECO:0007669"/>
    <property type="project" value="InterPro"/>
</dbReference>
<evidence type="ECO:0000256" key="4">
    <source>
        <dbReference type="ARBA" id="ARBA00023316"/>
    </source>
</evidence>
<dbReference type="InterPro" id="IPR036505">
    <property type="entry name" value="Amidase/PGRP_sf"/>
</dbReference>
<dbReference type="AlphaFoldDB" id="A0A8D5ZN80"/>
<keyword evidence="4" id="KW-0961">Cell wall biogenesis/degradation</keyword>
<dbReference type="InterPro" id="IPR023346">
    <property type="entry name" value="Lysozyme-like_dom_sf"/>
</dbReference>
<reference evidence="7" key="2">
    <citation type="journal article" date="2021" name="Microbiol. Resour. Announc.">
        <title>Complete Genome Sequence of Polycladomyces abyssicola JIR-001T, Isolated from Hemipelagic Sediment in Deep Seawater.</title>
        <authorList>
            <person name="Tsubouchi T."/>
            <person name="Kaneko Y."/>
        </authorList>
    </citation>
    <scope>NUCLEOTIDE SEQUENCE</scope>
    <source>
        <strain evidence="7">JIR-001</strain>
    </source>
</reference>
<feature type="chain" id="PRO_5034052000" description="N-acetylmuramoyl-L-alanine amidase" evidence="5">
    <location>
        <begin position="27"/>
        <end position="526"/>
    </location>
</feature>
<dbReference type="Gene3D" id="1.10.530.10">
    <property type="match status" value="1"/>
</dbReference>
<dbReference type="InterPro" id="IPR051206">
    <property type="entry name" value="NAMLAA_amidase_2"/>
</dbReference>